<protein>
    <submittedName>
        <fullName evidence="2">Uncharacterized protein</fullName>
    </submittedName>
</protein>
<evidence type="ECO:0000256" key="1">
    <source>
        <dbReference type="SAM" id="MobiDB-lite"/>
    </source>
</evidence>
<organism evidence="2 3">
    <name type="scientific">Pterulicium gracile</name>
    <dbReference type="NCBI Taxonomy" id="1884261"/>
    <lineage>
        <taxon>Eukaryota</taxon>
        <taxon>Fungi</taxon>
        <taxon>Dikarya</taxon>
        <taxon>Basidiomycota</taxon>
        <taxon>Agaricomycotina</taxon>
        <taxon>Agaricomycetes</taxon>
        <taxon>Agaricomycetidae</taxon>
        <taxon>Agaricales</taxon>
        <taxon>Pleurotineae</taxon>
        <taxon>Pterulaceae</taxon>
        <taxon>Pterulicium</taxon>
    </lineage>
</organism>
<gene>
    <name evidence="2" type="ORF">BDV98DRAFT_219739</name>
</gene>
<evidence type="ECO:0000313" key="3">
    <source>
        <dbReference type="Proteomes" id="UP000305067"/>
    </source>
</evidence>
<keyword evidence="3" id="KW-1185">Reference proteome</keyword>
<name>A0A5C3Q7Q8_9AGAR</name>
<reference evidence="2 3" key="1">
    <citation type="journal article" date="2019" name="Nat. Ecol. Evol.">
        <title>Megaphylogeny resolves global patterns of mushroom evolution.</title>
        <authorList>
            <person name="Varga T."/>
            <person name="Krizsan K."/>
            <person name="Foldi C."/>
            <person name="Dima B."/>
            <person name="Sanchez-Garcia M."/>
            <person name="Sanchez-Ramirez S."/>
            <person name="Szollosi G.J."/>
            <person name="Szarkandi J.G."/>
            <person name="Papp V."/>
            <person name="Albert L."/>
            <person name="Andreopoulos W."/>
            <person name="Angelini C."/>
            <person name="Antonin V."/>
            <person name="Barry K.W."/>
            <person name="Bougher N.L."/>
            <person name="Buchanan P."/>
            <person name="Buyck B."/>
            <person name="Bense V."/>
            <person name="Catcheside P."/>
            <person name="Chovatia M."/>
            <person name="Cooper J."/>
            <person name="Damon W."/>
            <person name="Desjardin D."/>
            <person name="Finy P."/>
            <person name="Geml J."/>
            <person name="Haridas S."/>
            <person name="Hughes K."/>
            <person name="Justo A."/>
            <person name="Karasinski D."/>
            <person name="Kautmanova I."/>
            <person name="Kiss B."/>
            <person name="Kocsube S."/>
            <person name="Kotiranta H."/>
            <person name="LaButti K.M."/>
            <person name="Lechner B.E."/>
            <person name="Liimatainen K."/>
            <person name="Lipzen A."/>
            <person name="Lukacs Z."/>
            <person name="Mihaltcheva S."/>
            <person name="Morgado L.N."/>
            <person name="Niskanen T."/>
            <person name="Noordeloos M.E."/>
            <person name="Ohm R.A."/>
            <person name="Ortiz-Santana B."/>
            <person name="Ovrebo C."/>
            <person name="Racz N."/>
            <person name="Riley R."/>
            <person name="Savchenko A."/>
            <person name="Shiryaev A."/>
            <person name="Soop K."/>
            <person name="Spirin V."/>
            <person name="Szebenyi C."/>
            <person name="Tomsovsky M."/>
            <person name="Tulloss R.E."/>
            <person name="Uehling J."/>
            <person name="Grigoriev I.V."/>
            <person name="Vagvolgyi C."/>
            <person name="Papp T."/>
            <person name="Martin F.M."/>
            <person name="Miettinen O."/>
            <person name="Hibbett D.S."/>
            <person name="Nagy L.G."/>
        </authorList>
    </citation>
    <scope>NUCLEOTIDE SEQUENCE [LARGE SCALE GENOMIC DNA]</scope>
    <source>
        <strain evidence="2 3">CBS 309.79</strain>
    </source>
</reference>
<dbReference type="Proteomes" id="UP000305067">
    <property type="component" value="Unassembled WGS sequence"/>
</dbReference>
<feature type="compositionally biased region" description="Basic residues" evidence="1">
    <location>
        <begin position="59"/>
        <end position="68"/>
    </location>
</feature>
<dbReference type="EMBL" id="ML178842">
    <property type="protein sequence ID" value="TFK98105.1"/>
    <property type="molecule type" value="Genomic_DNA"/>
</dbReference>
<dbReference type="AlphaFoldDB" id="A0A5C3Q7Q8"/>
<proteinExistence type="predicted"/>
<feature type="region of interest" description="Disordered" evidence="1">
    <location>
        <begin position="40"/>
        <end position="68"/>
    </location>
</feature>
<accession>A0A5C3Q7Q8</accession>
<sequence length="189" mass="20859">MSHTSSRFRIHSLSSRHPPCYGCGLKMPLHTCPSHSAHLAKPMNLRDGSYTGERGNSRSSRRRSITRQKKTITACCQTASIRRGSHLSNAGRYTCTSSRRQVGPSDAAKQWTLFKGSYARGSLNHAHHGSSLRSADVAGTSLCPPRAPISGVLRTFYHWTAFHVNLFRSSFASVALYCKPNEPDPVRCT</sequence>
<evidence type="ECO:0000313" key="2">
    <source>
        <dbReference type="EMBL" id="TFK98105.1"/>
    </source>
</evidence>